<comment type="caution">
    <text evidence="1">The sequence shown here is derived from an EMBL/GenBank/DDBJ whole genome shotgun (WGS) entry which is preliminary data.</text>
</comment>
<evidence type="ECO:0000313" key="2">
    <source>
        <dbReference type="Proteomes" id="UP000250429"/>
    </source>
</evidence>
<dbReference type="Proteomes" id="UP000250429">
    <property type="component" value="Unassembled WGS sequence"/>
</dbReference>
<sequence length="69" mass="7483">MFFQFQNSGAYTVQTILATNGQPFQAVIPIVRQGEHIGQQSLGLQGQPLILQVVVAHNGVVDVFIDAEC</sequence>
<accession>A0A329UNT5</accession>
<protein>
    <submittedName>
        <fullName evidence="1">Uncharacterized protein</fullName>
    </submittedName>
</protein>
<reference evidence="1 2" key="1">
    <citation type="submission" date="2018-02" db="EMBL/GenBank/DDBJ databases">
        <title>Complete genome sequencing of Faecalibacterium prausnitzii strains isolated from the human gut.</title>
        <authorList>
            <person name="Fitzgerald B.C."/>
            <person name="Shkoporov A.N."/>
            <person name="Ross P.R."/>
            <person name="Hill C."/>
        </authorList>
    </citation>
    <scope>NUCLEOTIDE SEQUENCE [LARGE SCALE GENOMIC DNA]</scope>
    <source>
        <strain evidence="1 2">APC922/41-1</strain>
    </source>
</reference>
<name>A0A329UNT5_9FIRM</name>
<keyword evidence="2" id="KW-1185">Reference proteome</keyword>
<evidence type="ECO:0000313" key="1">
    <source>
        <dbReference type="EMBL" id="RAW62880.1"/>
    </source>
</evidence>
<proteinExistence type="predicted"/>
<dbReference type="AlphaFoldDB" id="A0A329UNT5"/>
<organism evidence="1 2">
    <name type="scientific">Faecalibacterium hattorii</name>
    <dbReference type="NCBI Taxonomy" id="2935520"/>
    <lineage>
        <taxon>Bacteria</taxon>
        <taxon>Bacillati</taxon>
        <taxon>Bacillota</taxon>
        <taxon>Clostridia</taxon>
        <taxon>Eubacteriales</taxon>
        <taxon>Oscillospiraceae</taxon>
        <taxon>Faecalibacterium</taxon>
    </lineage>
</organism>
<dbReference type="EMBL" id="PRLC01000003">
    <property type="protein sequence ID" value="RAW62880.1"/>
    <property type="molecule type" value="Genomic_DNA"/>
</dbReference>
<gene>
    <name evidence="1" type="ORF">C4N23_03195</name>
</gene>